<feature type="chain" id="PRO_5004167938" evidence="1">
    <location>
        <begin position="25"/>
        <end position="272"/>
    </location>
</feature>
<gene>
    <name evidence="3" type="ordered locus">Mlg_0108</name>
</gene>
<dbReference type="EMBL" id="CP000453">
    <property type="protein sequence ID" value="ABI55465.1"/>
    <property type="molecule type" value="Genomic_DNA"/>
</dbReference>
<keyword evidence="1" id="KW-0732">Signal</keyword>
<dbReference type="KEGG" id="aeh:Mlg_0108"/>
<dbReference type="NCBIfam" id="TIGR02595">
    <property type="entry name" value="PEP_CTERM"/>
    <property type="match status" value="1"/>
</dbReference>
<protein>
    <submittedName>
        <fullName evidence="3">PEP motif putative anchor-like protein</fullName>
    </submittedName>
</protein>
<name>Q0ACH2_ALKEH</name>
<dbReference type="HOGENOM" id="CLU_1021720_0_0_6"/>
<dbReference type="Proteomes" id="UP000001962">
    <property type="component" value="Chromosome"/>
</dbReference>
<feature type="domain" description="Ice-binding protein C-terminal" evidence="2">
    <location>
        <begin position="239"/>
        <end position="262"/>
    </location>
</feature>
<dbReference type="RefSeq" id="WP_011627861.1">
    <property type="nucleotide sequence ID" value="NC_008340.1"/>
</dbReference>
<accession>Q0ACH2</accession>
<proteinExistence type="predicted"/>
<feature type="signal peptide" evidence="1">
    <location>
        <begin position="1"/>
        <end position="24"/>
    </location>
</feature>
<organism evidence="3 4">
    <name type="scientific">Alkalilimnicola ehrlichii (strain ATCC BAA-1101 / DSM 17681 / MLHE-1)</name>
    <dbReference type="NCBI Taxonomy" id="187272"/>
    <lineage>
        <taxon>Bacteria</taxon>
        <taxon>Pseudomonadati</taxon>
        <taxon>Pseudomonadota</taxon>
        <taxon>Gammaproteobacteria</taxon>
        <taxon>Chromatiales</taxon>
        <taxon>Ectothiorhodospiraceae</taxon>
        <taxon>Alkalilimnicola</taxon>
    </lineage>
</organism>
<evidence type="ECO:0000259" key="2">
    <source>
        <dbReference type="Pfam" id="PF07589"/>
    </source>
</evidence>
<evidence type="ECO:0000313" key="4">
    <source>
        <dbReference type="Proteomes" id="UP000001962"/>
    </source>
</evidence>
<evidence type="ECO:0000313" key="3">
    <source>
        <dbReference type="EMBL" id="ABI55465.1"/>
    </source>
</evidence>
<sequence>MRFTTTCAAVALVSGSLMGLPAHATVITYEWSAADMISNVFVDGEDGTKAAENGLFAGATRLRDGSSTGEGAARTYVESQHGQFIERYNFLAREGETLTSFNLWGLDGRGVQWGEDYKPLAWVDVTAPDGWSTGFFDAGPDGLGWFQNTNPDLGNYLAYNTPLFPWFSAPEDGGLPLVDDGTFDSLMFSATIEFDPDDAFWGEDTFGAPNDINSVLTAYFGGNLSSGDMLEGNMALRTAVPEPGTWLLMGMGLLAMGWMVRRRRPSAGAQGA</sequence>
<dbReference type="Pfam" id="PF07589">
    <property type="entry name" value="PEP-CTERM"/>
    <property type="match status" value="1"/>
</dbReference>
<keyword evidence="4" id="KW-1185">Reference proteome</keyword>
<evidence type="ECO:0000256" key="1">
    <source>
        <dbReference type="SAM" id="SignalP"/>
    </source>
</evidence>
<dbReference type="InterPro" id="IPR013424">
    <property type="entry name" value="Ice-binding_C"/>
</dbReference>
<reference evidence="4" key="1">
    <citation type="submission" date="2006-08" db="EMBL/GenBank/DDBJ databases">
        <title>Complete sequence of Alkalilimnicola ehrilichei MLHE-1.</title>
        <authorList>
            <person name="Copeland A."/>
            <person name="Lucas S."/>
            <person name="Lapidus A."/>
            <person name="Barry K."/>
            <person name="Detter J.C."/>
            <person name="Glavina del Rio T."/>
            <person name="Hammon N."/>
            <person name="Israni S."/>
            <person name="Dalin E."/>
            <person name="Tice H."/>
            <person name="Pitluck S."/>
            <person name="Sims D."/>
            <person name="Brettin T."/>
            <person name="Bruce D."/>
            <person name="Han C."/>
            <person name="Tapia R."/>
            <person name="Gilna P."/>
            <person name="Schmutz J."/>
            <person name="Larimer F."/>
            <person name="Land M."/>
            <person name="Hauser L."/>
            <person name="Kyrpides N."/>
            <person name="Mikhailova N."/>
            <person name="Oremland R.S."/>
            <person name="Hoeft S.E."/>
            <person name="Switzer-Blum J."/>
            <person name="Kulp T."/>
            <person name="King G."/>
            <person name="Tabita R."/>
            <person name="Witte B."/>
            <person name="Santini J.M."/>
            <person name="Basu P."/>
            <person name="Hollibaugh J.T."/>
            <person name="Xie G."/>
            <person name="Stolz J.F."/>
            <person name="Richardson P."/>
        </authorList>
    </citation>
    <scope>NUCLEOTIDE SEQUENCE [LARGE SCALE GENOMIC DNA]</scope>
    <source>
        <strain evidence="4">ATCC BAA-1101 / DSM 17681 / MLHE-1</strain>
    </source>
</reference>
<dbReference type="AlphaFoldDB" id="Q0ACH2"/>